<dbReference type="RefSeq" id="WP_064231266.1">
    <property type="nucleotide sequence ID" value="NZ_LVZK01000001.1"/>
</dbReference>
<evidence type="ECO:0000313" key="3">
    <source>
        <dbReference type="Proteomes" id="UP000078368"/>
    </source>
</evidence>
<name>A0A179B500_9ACTO</name>
<dbReference type="InterPro" id="IPR029044">
    <property type="entry name" value="Nucleotide-diphossugar_trans"/>
</dbReference>
<reference evidence="2 3" key="1">
    <citation type="submission" date="2016-04" db="EMBL/GenBank/DDBJ databases">
        <title>Peptidophaga gingivicola gen. nov., sp. nov., isolated from human subgingival plaque.</title>
        <authorList>
            <person name="Beall C.J."/>
            <person name="Mokrzan E.M."/>
            <person name="Griffen A.L."/>
            <person name="Leys E.J."/>
        </authorList>
    </citation>
    <scope>NUCLEOTIDE SEQUENCE [LARGE SCALE GENOMIC DNA]</scope>
    <source>
        <strain evidence="2 3">BA112</strain>
    </source>
</reference>
<dbReference type="AlphaFoldDB" id="A0A179B500"/>
<protein>
    <submittedName>
        <fullName evidence="2">Glycosyl transferase</fullName>
    </submittedName>
</protein>
<feature type="compositionally biased region" description="Basic residues" evidence="1">
    <location>
        <begin position="344"/>
        <end position="354"/>
    </location>
</feature>
<dbReference type="EMBL" id="LVZK01000001">
    <property type="protein sequence ID" value="OAP86465.1"/>
    <property type="molecule type" value="Genomic_DNA"/>
</dbReference>
<dbReference type="Proteomes" id="UP000078368">
    <property type="component" value="Unassembled WGS sequence"/>
</dbReference>
<proteinExistence type="predicted"/>
<evidence type="ECO:0000313" key="2">
    <source>
        <dbReference type="EMBL" id="OAP86465.1"/>
    </source>
</evidence>
<dbReference type="PANTHER" id="PTHR43179">
    <property type="entry name" value="RHAMNOSYLTRANSFERASE WBBL"/>
    <property type="match status" value="1"/>
</dbReference>
<organism evidence="2 3">
    <name type="scientific">Peptidiphaga gingivicola</name>
    <dbReference type="NCBI Taxonomy" id="2741497"/>
    <lineage>
        <taxon>Bacteria</taxon>
        <taxon>Bacillati</taxon>
        <taxon>Actinomycetota</taxon>
        <taxon>Actinomycetes</taxon>
        <taxon>Actinomycetales</taxon>
        <taxon>Actinomycetaceae</taxon>
        <taxon>Peptidiphaga</taxon>
    </lineage>
</organism>
<dbReference type="OrthoDB" id="9771846at2"/>
<dbReference type="SUPFAM" id="SSF53448">
    <property type="entry name" value="Nucleotide-diphospho-sugar transferases"/>
    <property type="match status" value="1"/>
</dbReference>
<dbReference type="GO" id="GO:0016740">
    <property type="term" value="F:transferase activity"/>
    <property type="evidence" value="ECO:0007669"/>
    <property type="project" value="UniProtKB-KW"/>
</dbReference>
<accession>A0A179B500</accession>
<feature type="region of interest" description="Disordered" evidence="1">
    <location>
        <begin position="344"/>
        <end position="369"/>
    </location>
</feature>
<feature type="region of interest" description="Disordered" evidence="1">
    <location>
        <begin position="83"/>
        <end position="138"/>
    </location>
</feature>
<dbReference type="Gene3D" id="3.90.550.10">
    <property type="entry name" value="Spore Coat Polysaccharide Biosynthesis Protein SpsA, Chain A"/>
    <property type="match status" value="1"/>
</dbReference>
<dbReference type="PANTHER" id="PTHR43179:SF7">
    <property type="entry name" value="RHAMNOSYLTRANSFERASE WBBL"/>
    <property type="match status" value="1"/>
</dbReference>
<sequence length="369" mass="39644">MNNERLRIVTVAFNPGEELALWAESVGEATRRAVDVVIVDNGTDAETVDAVGRIYGAAVLRPGRNLGYGTAVNRGVKALRERSAAAAAPGRTTGSLDGRPFNARESNDVQGPTGADVDSGAANASGFPGAPSGEGPLDSRDSEWIVVVNPDVVFLPGAIDKLIAAAAAWPRGGAFGPLVRDRAGTVYPSARKFPRLVSGVGHALLVGVWPNNPFSRAYRENADITRAHVVDWLSGSCLLLRREAFDAVGGFDESYFMFFEDTTLGEQLASAGWQSVFVPDAEVVHDQGASWRSKPENMIRAHHRSAARYLDGVYSKPCQAPLRWALRAGLKAREELLVRLSRRGEKKSKVRRNRRGEAGEKGNTSLAEG</sequence>
<dbReference type="Pfam" id="PF13641">
    <property type="entry name" value="Glyco_tranf_2_3"/>
    <property type="match status" value="1"/>
</dbReference>
<dbReference type="STRING" id="1823756.A4H34_04840"/>
<gene>
    <name evidence="2" type="ORF">A4H34_04840</name>
</gene>
<keyword evidence="2" id="KW-0808">Transferase</keyword>
<evidence type="ECO:0000256" key="1">
    <source>
        <dbReference type="SAM" id="MobiDB-lite"/>
    </source>
</evidence>
<comment type="caution">
    <text evidence="2">The sequence shown here is derived from an EMBL/GenBank/DDBJ whole genome shotgun (WGS) entry which is preliminary data.</text>
</comment>
<keyword evidence="3" id="KW-1185">Reference proteome</keyword>